<comment type="caution">
    <text evidence="1">The sequence shown here is derived from an EMBL/GenBank/DDBJ whole genome shotgun (WGS) entry which is preliminary data.</text>
</comment>
<keyword evidence="2" id="KW-1185">Reference proteome</keyword>
<dbReference type="EMBL" id="CAMGYJ010000007">
    <property type="protein sequence ID" value="CAI0447549.1"/>
    <property type="molecule type" value="Genomic_DNA"/>
</dbReference>
<protein>
    <submittedName>
        <fullName evidence="1">Uncharacterized protein</fullName>
    </submittedName>
</protein>
<feature type="non-terminal residue" evidence="1">
    <location>
        <position position="1"/>
    </location>
</feature>
<dbReference type="Proteomes" id="UP001154282">
    <property type="component" value="Unassembled WGS sequence"/>
</dbReference>
<accession>A0AAV0ML75</accession>
<gene>
    <name evidence="1" type="ORF">LITE_LOCUS29444</name>
</gene>
<proteinExistence type="predicted"/>
<organism evidence="1 2">
    <name type="scientific">Linum tenue</name>
    <dbReference type="NCBI Taxonomy" id="586396"/>
    <lineage>
        <taxon>Eukaryota</taxon>
        <taxon>Viridiplantae</taxon>
        <taxon>Streptophyta</taxon>
        <taxon>Embryophyta</taxon>
        <taxon>Tracheophyta</taxon>
        <taxon>Spermatophyta</taxon>
        <taxon>Magnoliopsida</taxon>
        <taxon>eudicotyledons</taxon>
        <taxon>Gunneridae</taxon>
        <taxon>Pentapetalae</taxon>
        <taxon>rosids</taxon>
        <taxon>fabids</taxon>
        <taxon>Malpighiales</taxon>
        <taxon>Linaceae</taxon>
        <taxon>Linum</taxon>
    </lineage>
</organism>
<reference evidence="1" key="1">
    <citation type="submission" date="2022-08" db="EMBL/GenBank/DDBJ databases">
        <authorList>
            <person name="Gutierrez-Valencia J."/>
        </authorList>
    </citation>
    <scope>NUCLEOTIDE SEQUENCE</scope>
</reference>
<evidence type="ECO:0000313" key="2">
    <source>
        <dbReference type="Proteomes" id="UP001154282"/>
    </source>
</evidence>
<dbReference type="AlphaFoldDB" id="A0AAV0ML75"/>
<name>A0AAV0ML75_9ROSI</name>
<evidence type="ECO:0000313" key="1">
    <source>
        <dbReference type="EMBL" id="CAI0447549.1"/>
    </source>
</evidence>
<sequence length="199" mass="22427">FYLFFQQKQQHYTTTGKQQERVPVIADSPTVRYCDSRVPRARLSSISVKGSGKNKIPCEVTSINLQSGFYFWMMRRQGQYADSGGTAYGGGQMQQSIFLVRGVNKGLIISKDNWRPSSKPDGQWRWVRDESKAASSVASQMFNEGQVVDASRPYIQGKRSESHVGLEQQGNVDMQSSLLKRSHICKHLKALNRNSLTTS</sequence>